<sequence>MKPAALLKAQEELPRKKAGQSALDTFIRTLIILCTAIAVVLSVISVCSRHWLVADRKLFGLWYFCTLEHDRKPQCTTDFSGAEVDGLYTALVFVRIIATFAVVLAMFGLEMLITSQICVDAYSRRKWAYGSGLILLAFFMTSVVVLVFAIVLWNFITLTGISLTYWSELIAAFLFFLNSISGLHMCSMTTSDNSVDQA</sequence>
<evidence type="ECO:0000313" key="3">
    <source>
        <dbReference type="Proteomes" id="UP000288216"/>
    </source>
</evidence>
<organism evidence="2 3">
    <name type="scientific">Scyliorhinus torazame</name>
    <name type="common">Cloudy catshark</name>
    <name type="synonym">Catulus torazame</name>
    <dbReference type="NCBI Taxonomy" id="75743"/>
    <lineage>
        <taxon>Eukaryota</taxon>
        <taxon>Metazoa</taxon>
        <taxon>Chordata</taxon>
        <taxon>Craniata</taxon>
        <taxon>Vertebrata</taxon>
        <taxon>Chondrichthyes</taxon>
        <taxon>Elasmobranchii</taxon>
        <taxon>Galeomorphii</taxon>
        <taxon>Galeoidea</taxon>
        <taxon>Carcharhiniformes</taxon>
        <taxon>Scyliorhinidae</taxon>
        <taxon>Scyliorhinus</taxon>
    </lineage>
</organism>
<proteinExistence type="predicted"/>
<feature type="transmembrane region" description="Helical" evidence="1">
    <location>
        <begin position="25"/>
        <end position="52"/>
    </location>
</feature>
<dbReference type="PANTHER" id="PTHR31767:SF0">
    <property type="entry name" value="VOLTAGE-DEPENDENT CALCIUM CHANNEL GAMMA-LIKE SUBUNIT"/>
    <property type="match status" value="1"/>
</dbReference>
<dbReference type="PANTHER" id="PTHR31767">
    <property type="entry name" value="VOLTAGE-DEPENDENT CALCIUM CHANNEL GAMMA-LIKE SUBUNIT"/>
    <property type="match status" value="1"/>
</dbReference>
<dbReference type="AlphaFoldDB" id="A0A401NKP3"/>
<keyword evidence="3" id="KW-1185">Reference proteome</keyword>
<comment type="caution">
    <text evidence="2">The sequence shown here is derived from an EMBL/GenBank/DDBJ whole genome shotgun (WGS) entry which is preliminary data.</text>
</comment>
<dbReference type="Proteomes" id="UP000288216">
    <property type="component" value="Unassembled WGS sequence"/>
</dbReference>
<keyword evidence="1" id="KW-0472">Membrane</keyword>
<dbReference type="GO" id="GO:0005244">
    <property type="term" value="F:voltage-gated monoatomic ion channel activity"/>
    <property type="evidence" value="ECO:0007669"/>
    <property type="project" value="InterPro"/>
</dbReference>
<keyword evidence="1" id="KW-0812">Transmembrane</keyword>
<reference evidence="2 3" key="1">
    <citation type="journal article" date="2018" name="Nat. Ecol. Evol.">
        <title>Shark genomes provide insights into elasmobranch evolution and the origin of vertebrates.</title>
        <authorList>
            <person name="Hara Y"/>
            <person name="Yamaguchi K"/>
            <person name="Onimaru K"/>
            <person name="Kadota M"/>
            <person name="Koyanagi M"/>
            <person name="Keeley SD"/>
            <person name="Tatsumi K"/>
            <person name="Tanaka K"/>
            <person name="Motone F"/>
            <person name="Kageyama Y"/>
            <person name="Nozu R"/>
            <person name="Adachi N"/>
            <person name="Nishimura O"/>
            <person name="Nakagawa R"/>
            <person name="Tanegashima C"/>
            <person name="Kiyatake I"/>
            <person name="Matsumoto R"/>
            <person name="Murakumo K"/>
            <person name="Nishida K"/>
            <person name="Terakita A"/>
            <person name="Kuratani S"/>
            <person name="Sato K"/>
            <person name="Hyodo S Kuraku.S."/>
        </authorList>
    </citation>
    <scope>NUCLEOTIDE SEQUENCE [LARGE SCALE GENOMIC DNA]</scope>
</reference>
<dbReference type="Pfam" id="PF15108">
    <property type="entry name" value="TMEM37"/>
    <property type="match status" value="1"/>
</dbReference>
<gene>
    <name evidence="2" type="ORF">scyTo_0009341</name>
</gene>
<keyword evidence="1" id="KW-1133">Transmembrane helix</keyword>
<accession>A0A401NKP3</accession>
<evidence type="ECO:0000256" key="1">
    <source>
        <dbReference type="SAM" id="Phobius"/>
    </source>
</evidence>
<dbReference type="InterPro" id="IPR029372">
    <property type="entry name" value="Tmem37"/>
</dbReference>
<dbReference type="Gene3D" id="1.20.140.150">
    <property type="match status" value="1"/>
</dbReference>
<protein>
    <recommendedName>
        <fullName evidence="4">MARVEL domain-containing protein</fullName>
    </recommendedName>
</protein>
<dbReference type="OrthoDB" id="9903296at2759"/>
<feature type="transmembrane region" description="Helical" evidence="1">
    <location>
        <begin position="133"/>
        <end position="156"/>
    </location>
</feature>
<name>A0A401NKP3_SCYTO</name>
<dbReference type="GO" id="GO:0005262">
    <property type="term" value="F:calcium channel activity"/>
    <property type="evidence" value="ECO:0007669"/>
    <property type="project" value="InterPro"/>
</dbReference>
<evidence type="ECO:0000313" key="2">
    <source>
        <dbReference type="EMBL" id="GCB61448.1"/>
    </source>
</evidence>
<evidence type="ECO:0008006" key="4">
    <source>
        <dbReference type="Google" id="ProtNLM"/>
    </source>
</evidence>
<feature type="transmembrane region" description="Helical" evidence="1">
    <location>
        <begin position="87"/>
        <end position="112"/>
    </location>
</feature>
<dbReference type="EMBL" id="BFAA01003790">
    <property type="protein sequence ID" value="GCB61448.1"/>
    <property type="molecule type" value="Genomic_DNA"/>
</dbReference>
<feature type="transmembrane region" description="Helical" evidence="1">
    <location>
        <begin position="162"/>
        <end position="180"/>
    </location>
</feature>
<dbReference type="GO" id="GO:0016020">
    <property type="term" value="C:membrane"/>
    <property type="evidence" value="ECO:0007669"/>
    <property type="project" value="InterPro"/>
</dbReference>
<dbReference type="OMA" id="WCEFIAT"/>